<evidence type="ECO:0000313" key="2">
    <source>
        <dbReference type="EMBL" id="TCU34087.1"/>
    </source>
</evidence>
<proteinExistence type="predicted"/>
<sequence length="525" mass="59369">MNQIAVRPNIEAIVAAHDKTIELYADAYAKMEIAQQALCAANAIERTISPTLDRNGYTSNHINEIKAFAHALQLPEREDYMRAARRIMQLKTWAYLIERTELEALMDIEAKNKLRKQMAYVPERRDYTTGAIINQDEIDAGMPPVTVENLNATLDQFMADAGTIWLRGIANAFSKLDRRFKSHDGFKIGARIILTYAFTDSGGWNWGSGRGNTARDTLIDIERVFTIMDGKKPPRATYAGAIGSIDAIRLGFNRPAQCEVETPYFKIRVFKNGNAHLWMIRKDLVKDVNKALAFYYGEVLPDGGQAEEDPLQSKAVTPAKRFGFFPTPDKTVDEVFRQVSLLRKRDEPQMRILEPSAGTGQLARRCLRSIEELDGGSGGRARYEHEYRYDHAVECVELQPHLADGLKAEGVYRRVYNQDFLTLSPTTTGLYDYVVMNPPFDMLRDIDHVHHALKFLKDNGTLVAIMSAGVEFREDKKSAAFRDLVINKMKGRFFDLPPGSFAESGTYVNTVFLKVYKSGRPVSHY</sequence>
<dbReference type="PRINTS" id="PR00507">
    <property type="entry name" value="N12N6MTFRASE"/>
</dbReference>
<evidence type="ECO:0000313" key="3">
    <source>
        <dbReference type="Proteomes" id="UP000295507"/>
    </source>
</evidence>
<evidence type="ECO:0000259" key="1">
    <source>
        <dbReference type="Pfam" id="PF13708"/>
    </source>
</evidence>
<accession>A0A4R3RI27</accession>
<dbReference type="InterPro" id="IPR031339">
    <property type="entry name" value="DUF4942"/>
</dbReference>
<dbReference type="Proteomes" id="UP000295507">
    <property type="component" value="Unassembled WGS sequence"/>
</dbReference>
<organism evidence="2 3">
    <name type="scientific">Rhizobium azibense</name>
    <dbReference type="NCBI Taxonomy" id="1136135"/>
    <lineage>
        <taxon>Bacteria</taxon>
        <taxon>Pseudomonadati</taxon>
        <taxon>Pseudomonadota</taxon>
        <taxon>Alphaproteobacteria</taxon>
        <taxon>Hyphomicrobiales</taxon>
        <taxon>Rhizobiaceae</taxon>
        <taxon>Rhizobium/Agrobacterium group</taxon>
        <taxon>Rhizobium</taxon>
    </lineage>
</organism>
<dbReference type="InterPro" id="IPR029063">
    <property type="entry name" value="SAM-dependent_MTases_sf"/>
</dbReference>
<dbReference type="Pfam" id="PF13708">
    <property type="entry name" value="DUF4942"/>
    <property type="match status" value="1"/>
</dbReference>
<protein>
    <submittedName>
        <fullName evidence="2">Uncharacterized protein DUF4942</fullName>
    </submittedName>
</protein>
<reference evidence="2 3" key="1">
    <citation type="submission" date="2019-03" db="EMBL/GenBank/DDBJ databases">
        <title>Genomic Encyclopedia of Type Strains, Phase IV (KMG-V): Genome sequencing to study the core and pangenomes of soil and plant-associated prokaryotes.</title>
        <authorList>
            <person name="Whitman W."/>
        </authorList>
    </citation>
    <scope>NUCLEOTIDE SEQUENCE [LARGE SCALE GENOMIC DNA]</scope>
    <source>
        <strain evidence="2 3">IE4868</strain>
    </source>
</reference>
<gene>
    <name evidence="2" type="ORF">EV129_11370</name>
</gene>
<dbReference type="RefSeq" id="WP_132552856.1">
    <property type="nucleotide sequence ID" value="NZ_SMBK01000013.1"/>
</dbReference>
<name>A0A4R3RI27_9HYPH</name>
<dbReference type="Gene3D" id="3.40.50.150">
    <property type="entry name" value="Vaccinia Virus protein VP39"/>
    <property type="match status" value="1"/>
</dbReference>
<feature type="domain" description="DUF4942" evidence="1">
    <location>
        <begin position="139"/>
        <end position="298"/>
    </location>
</feature>
<dbReference type="EMBL" id="SMBK01000013">
    <property type="protein sequence ID" value="TCU34087.1"/>
    <property type="molecule type" value="Genomic_DNA"/>
</dbReference>
<dbReference type="SUPFAM" id="SSF53335">
    <property type="entry name" value="S-adenosyl-L-methionine-dependent methyltransferases"/>
    <property type="match status" value="1"/>
</dbReference>
<dbReference type="AlphaFoldDB" id="A0A4R3RI27"/>
<comment type="caution">
    <text evidence="2">The sequence shown here is derived from an EMBL/GenBank/DDBJ whole genome shotgun (WGS) entry which is preliminary data.</text>
</comment>